<dbReference type="Gene3D" id="2.40.420.20">
    <property type="match status" value="1"/>
</dbReference>
<dbReference type="GO" id="GO:0015562">
    <property type="term" value="F:efflux transmembrane transporter activity"/>
    <property type="evidence" value="ECO:0007669"/>
    <property type="project" value="TreeGrafter"/>
</dbReference>
<dbReference type="STRING" id="573065.Astex_0649"/>
<dbReference type="Proteomes" id="UP000001492">
    <property type="component" value="Chromosome 1"/>
</dbReference>
<feature type="chain" id="PRO_5003226699" evidence="2">
    <location>
        <begin position="29"/>
        <end position="335"/>
    </location>
</feature>
<dbReference type="NCBIfam" id="TIGR01730">
    <property type="entry name" value="RND_mfp"/>
    <property type="match status" value="1"/>
</dbReference>
<reference evidence="5" key="1">
    <citation type="submission" date="2010-12" db="EMBL/GenBank/DDBJ databases">
        <title>Complete sequence of chromosome 1 of Asticcacaulis excentricus CB 48.</title>
        <authorList>
            <consortium name="US DOE Joint Genome Institute"/>
            <person name="Lucas S."/>
            <person name="Copeland A."/>
            <person name="Lapidus A."/>
            <person name="Cheng J.-F."/>
            <person name="Bruce D."/>
            <person name="Goodwin L."/>
            <person name="Pitluck S."/>
            <person name="Teshima H."/>
            <person name="Davenport K."/>
            <person name="Detter J.C."/>
            <person name="Han C."/>
            <person name="Tapia R."/>
            <person name="Land M."/>
            <person name="Hauser L."/>
            <person name="Jeffries C."/>
            <person name="Kyrpides N."/>
            <person name="Ivanova N."/>
            <person name="Ovchinnikova G."/>
            <person name="Brun Y.V."/>
            <person name="Woyke T."/>
        </authorList>
    </citation>
    <scope>NUCLEOTIDE SEQUENCE [LARGE SCALE GENOMIC DNA]</scope>
    <source>
        <strain evidence="5">ATCC 15261 / DSM 4724 / KCTC 12464 / NCIMB 9791 / VKM B-1370 / CB 48</strain>
    </source>
</reference>
<dbReference type="GO" id="GO:1990281">
    <property type="term" value="C:efflux pump complex"/>
    <property type="evidence" value="ECO:0007669"/>
    <property type="project" value="TreeGrafter"/>
</dbReference>
<evidence type="ECO:0000259" key="3">
    <source>
        <dbReference type="Pfam" id="PF25917"/>
    </source>
</evidence>
<dbReference type="PANTHER" id="PTHR30469:SF15">
    <property type="entry name" value="HLYD FAMILY OF SECRETION PROTEINS"/>
    <property type="match status" value="1"/>
</dbReference>
<feature type="domain" description="Multidrug resistance protein MdtA-like barrel-sandwich hybrid" evidence="3">
    <location>
        <begin position="76"/>
        <end position="197"/>
    </location>
</feature>
<keyword evidence="2" id="KW-0732">Signal</keyword>
<dbReference type="HOGENOM" id="CLU_018816_4_0_5"/>
<name>E8RRE5_ASTEC</name>
<dbReference type="Gene3D" id="1.10.287.470">
    <property type="entry name" value="Helix hairpin bin"/>
    <property type="match status" value="1"/>
</dbReference>
<sequence>MAMPRHLLRLFAASALTVLAFASLSACSDGHDKKPVERPAPQTAAGDLLTVTTADIDDIKRLSATLTTRDIGEAVARIPGVLMTLNVREGDTVSKGQVIGVVKDQRLNFEASAYTATALQAEADYKRIKTLYDKGIYAKARLEQAESAWKAAQAQRAAAGELAGQGVIRAPATGVVVKADVPAGAVVMAGQSVATVTAGPRVVRLQLPEPQARALSVGQIVELEANGLTASGTLSQIYPAVDKGQVIADVTPAGLDQVLVGERVITSLSLGKRRGIQVPAGYVATRYGLDYVRLVAPDRTFSEIPVQTAPLSAGQVEILSGLKDGDRLAPYGAVK</sequence>
<dbReference type="InterPro" id="IPR058625">
    <property type="entry name" value="MdtA-like_BSH"/>
</dbReference>
<dbReference type="AlphaFoldDB" id="E8RRE5"/>
<dbReference type="PANTHER" id="PTHR30469">
    <property type="entry name" value="MULTIDRUG RESISTANCE PROTEIN MDTA"/>
    <property type="match status" value="1"/>
</dbReference>
<protein>
    <submittedName>
        <fullName evidence="4">Efflux transporter, RND family, MFP subunit</fullName>
    </submittedName>
</protein>
<dbReference type="Pfam" id="PF25917">
    <property type="entry name" value="BSH_RND"/>
    <property type="match status" value="1"/>
</dbReference>
<evidence type="ECO:0000256" key="1">
    <source>
        <dbReference type="ARBA" id="ARBA00009477"/>
    </source>
</evidence>
<evidence type="ECO:0000313" key="5">
    <source>
        <dbReference type="Proteomes" id="UP000001492"/>
    </source>
</evidence>
<dbReference type="Gene3D" id="2.40.30.170">
    <property type="match status" value="1"/>
</dbReference>
<dbReference type="Gene3D" id="2.40.50.100">
    <property type="match status" value="1"/>
</dbReference>
<keyword evidence="5" id="KW-1185">Reference proteome</keyword>
<evidence type="ECO:0000313" key="4">
    <source>
        <dbReference type="EMBL" id="ADU12336.1"/>
    </source>
</evidence>
<proteinExistence type="inferred from homology"/>
<dbReference type="InterPro" id="IPR006143">
    <property type="entry name" value="RND_pump_MFP"/>
</dbReference>
<dbReference type="KEGG" id="aex:Astex_0649"/>
<comment type="similarity">
    <text evidence="1">Belongs to the membrane fusion protein (MFP) (TC 8.A.1) family.</text>
</comment>
<evidence type="ECO:0000256" key="2">
    <source>
        <dbReference type="SAM" id="SignalP"/>
    </source>
</evidence>
<accession>E8RRE5</accession>
<feature type="signal peptide" evidence="2">
    <location>
        <begin position="1"/>
        <end position="28"/>
    </location>
</feature>
<dbReference type="EMBL" id="CP002395">
    <property type="protein sequence ID" value="ADU12336.1"/>
    <property type="molecule type" value="Genomic_DNA"/>
</dbReference>
<dbReference type="eggNOG" id="COG0845">
    <property type="taxonomic scope" value="Bacteria"/>
</dbReference>
<gene>
    <name evidence="4" type="ordered locus">Astex_0649</name>
</gene>
<dbReference type="PROSITE" id="PS51257">
    <property type="entry name" value="PROKAR_LIPOPROTEIN"/>
    <property type="match status" value="1"/>
</dbReference>
<dbReference type="SUPFAM" id="SSF111369">
    <property type="entry name" value="HlyD-like secretion proteins"/>
    <property type="match status" value="1"/>
</dbReference>
<organism evidence="4 5">
    <name type="scientific">Asticcacaulis excentricus (strain ATCC 15261 / DSM 4724 / KCTC 12464 / NCIMB 9791 / VKM B-1370 / CB 48)</name>
    <dbReference type="NCBI Taxonomy" id="573065"/>
    <lineage>
        <taxon>Bacteria</taxon>
        <taxon>Pseudomonadati</taxon>
        <taxon>Pseudomonadota</taxon>
        <taxon>Alphaproteobacteria</taxon>
        <taxon>Caulobacterales</taxon>
        <taxon>Caulobacteraceae</taxon>
        <taxon>Asticcacaulis</taxon>
    </lineage>
</organism>